<feature type="compositionally biased region" description="Low complexity" evidence="1">
    <location>
        <begin position="111"/>
        <end position="127"/>
    </location>
</feature>
<evidence type="ECO:0000256" key="1">
    <source>
        <dbReference type="SAM" id="MobiDB-lite"/>
    </source>
</evidence>
<keyword evidence="3" id="KW-1185">Reference proteome</keyword>
<dbReference type="Proteomes" id="UP000774326">
    <property type="component" value="Unassembled WGS sequence"/>
</dbReference>
<proteinExistence type="predicted"/>
<reference evidence="2" key="1">
    <citation type="journal article" date="2021" name="Open Biol.">
        <title>Shared evolutionary footprints suggest mitochondrial oxidative damage underlies multiple complex I losses in fungi.</title>
        <authorList>
            <person name="Schikora-Tamarit M.A."/>
            <person name="Marcet-Houben M."/>
            <person name="Nosek J."/>
            <person name="Gabaldon T."/>
        </authorList>
    </citation>
    <scope>NUCLEOTIDE SEQUENCE</scope>
    <source>
        <strain evidence="2">CBS2887</strain>
    </source>
</reference>
<dbReference type="EMBL" id="JAEUBG010001720">
    <property type="protein sequence ID" value="KAH3685945.1"/>
    <property type="molecule type" value="Genomic_DNA"/>
</dbReference>
<sequence>MHGENLWLMVDLLPNQSDVLNLIDKLERFSQDRIERLTIVIGSFEVTGIEREVKSFPTFLRRKENNEGGCDVDFGTSFLLLTGVKIGKGAKEACLSSTLVSNLVPAVACQSSSSSSDSSSTSTSSSTADEDPAVLPSKTCT</sequence>
<evidence type="ECO:0000313" key="3">
    <source>
        <dbReference type="Proteomes" id="UP000774326"/>
    </source>
</evidence>
<evidence type="ECO:0000313" key="2">
    <source>
        <dbReference type="EMBL" id="KAH3685945.1"/>
    </source>
</evidence>
<name>A0A9P8QAH4_WICPI</name>
<gene>
    <name evidence="2" type="ORF">WICPIJ_003067</name>
</gene>
<accession>A0A9P8QAH4</accession>
<comment type="caution">
    <text evidence="2">The sequence shown here is derived from an EMBL/GenBank/DDBJ whole genome shotgun (WGS) entry which is preliminary data.</text>
</comment>
<protein>
    <submittedName>
        <fullName evidence="2">Uncharacterized protein</fullName>
    </submittedName>
</protein>
<reference evidence="2" key="2">
    <citation type="submission" date="2021-01" db="EMBL/GenBank/DDBJ databases">
        <authorList>
            <person name="Schikora-Tamarit M.A."/>
        </authorList>
    </citation>
    <scope>NUCLEOTIDE SEQUENCE</scope>
    <source>
        <strain evidence="2">CBS2887</strain>
    </source>
</reference>
<feature type="region of interest" description="Disordered" evidence="1">
    <location>
        <begin position="109"/>
        <end position="141"/>
    </location>
</feature>
<organism evidence="2 3">
    <name type="scientific">Wickerhamomyces pijperi</name>
    <name type="common">Yeast</name>
    <name type="synonym">Pichia pijperi</name>
    <dbReference type="NCBI Taxonomy" id="599730"/>
    <lineage>
        <taxon>Eukaryota</taxon>
        <taxon>Fungi</taxon>
        <taxon>Dikarya</taxon>
        <taxon>Ascomycota</taxon>
        <taxon>Saccharomycotina</taxon>
        <taxon>Saccharomycetes</taxon>
        <taxon>Phaffomycetales</taxon>
        <taxon>Wickerhamomycetaceae</taxon>
        <taxon>Wickerhamomyces</taxon>
    </lineage>
</organism>
<dbReference type="AlphaFoldDB" id="A0A9P8QAH4"/>